<evidence type="ECO:0000313" key="2">
    <source>
        <dbReference type="EMBL" id="OGG21561.1"/>
    </source>
</evidence>
<dbReference type="EMBL" id="MFJN01000020">
    <property type="protein sequence ID" value="OGG21561.1"/>
    <property type="molecule type" value="Genomic_DNA"/>
</dbReference>
<keyword evidence="1" id="KW-0472">Membrane</keyword>
<feature type="transmembrane region" description="Helical" evidence="1">
    <location>
        <begin position="296"/>
        <end position="316"/>
    </location>
</feature>
<feature type="transmembrane region" description="Helical" evidence="1">
    <location>
        <begin position="391"/>
        <end position="408"/>
    </location>
</feature>
<dbReference type="AlphaFoldDB" id="A0A1F6AA26"/>
<protein>
    <recommendedName>
        <fullName evidence="4">Membrane protein 6-pyruvoyl-tetrahydropterin synthase-related domain-containing protein</fullName>
    </recommendedName>
</protein>
<reference evidence="2 3" key="1">
    <citation type="journal article" date="2016" name="Nat. Commun.">
        <title>Thousands of microbial genomes shed light on interconnected biogeochemical processes in an aquifer system.</title>
        <authorList>
            <person name="Anantharaman K."/>
            <person name="Brown C.T."/>
            <person name="Hug L.A."/>
            <person name="Sharon I."/>
            <person name="Castelle C.J."/>
            <person name="Probst A.J."/>
            <person name="Thomas B.C."/>
            <person name="Singh A."/>
            <person name="Wilkins M.J."/>
            <person name="Karaoz U."/>
            <person name="Brodie E.L."/>
            <person name="Williams K.H."/>
            <person name="Hubbard S.S."/>
            <person name="Banfield J.F."/>
        </authorList>
    </citation>
    <scope>NUCLEOTIDE SEQUENCE [LARGE SCALE GENOMIC DNA]</scope>
</reference>
<accession>A0A1F6AA26</accession>
<feature type="transmembrane region" description="Helical" evidence="1">
    <location>
        <begin position="328"/>
        <end position="353"/>
    </location>
</feature>
<feature type="transmembrane region" description="Helical" evidence="1">
    <location>
        <begin position="95"/>
        <end position="116"/>
    </location>
</feature>
<gene>
    <name evidence="2" type="ORF">A3D03_02490</name>
</gene>
<feature type="transmembrane region" description="Helical" evidence="1">
    <location>
        <begin position="365"/>
        <end position="384"/>
    </location>
</feature>
<feature type="transmembrane region" description="Helical" evidence="1">
    <location>
        <begin position="536"/>
        <end position="556"/>
    </location>
</feature>
<keyword evidence="1" id="KW-1133">Transmembrane helix</keyword>
<name>A0A1F6AA26_9BACT</name>
<organism evidence="2 3">
    <name type="scientific">Candidatus Gottesmanbacteria bacterium RIFCSPHIGHO2_02_FULL_40_13</name>
    <dbReference type="NCBI Taxonomy" id="1798384"/>
    <lineage>
        <taxon>Bacteria</taxon>
        <taxon>Candidatus Gottesmaniibacteriota</taxon>
    </lineage>
</organism>
<keyword evidence="1" id="KW-0812">Transmembrane</keyword>
<feature type="transmembrane region" description="Helical" evidence="1">
    <location>
        <begin position="67"/>
        <end position="88"/>
    </location>
</feature>
<dbReference type="STRING" id="1798384.A3D03_02490"/>
<feature type="transmembrane region" description="Helical" evidence="1">
    <location>
        <begin position="225"/>
        <end position="245"/>
    </location>
</feature>
<feature type="transmembrane region" description="Helical" evidence="1">
    <location>
        <begin position="151"/>
        <end position="168"/>
    </location>
</feature>
<feature type="transmembrane region" description="Helical" evidence="1">
    <location>
        <begin position="7"/>
        <end position="23"/>
    </location>
</feature>
<comment type="caution">
    <text evidence="2">The sequence shown here is derived from an EMBL/GenBank/DDBJ whole genome shotgun (WGS) entry which is preliminary data.</text>
</comment>
<evidence type="ECO:0000256" key="1">
    <source>
        <dbReference type="SAM" id="Phobius"/>
    </source>
</evidence>
<dbReference type="Proteomes" id="UP000177092">
    <property type="component" value="Unassembled WGS sequence"/>
</dbReference>
<evidence type="ECO:0008006" key="4">
    <source>
        <dbReference type="Google" id="ProtNLM"/>
    </source>
</evidence>
<proteinExistence type="predicted"/>
<sequence length="560" mass="63851">MKIRRFNIIFEILLLTVLSYWVLKPLLVKGYFPMHDDTQPARIFEMAQALKEGQFPVRWVGDLGYGAGYPLFNFYAPLPYYIGALVYLTGLNAIYTAKITFGIGIILSALLMYFFLKKIAGRTAGMVGSIMYLYAPYHAVNIYVRGALGELYAYSFIPLLALGIYQLFSYNTKQNVRRGVLWGTMGLSGMILSHNILGMLGLIFLLLFIALIYIYLLVKKLNLKIMLPLGLIGIFSLMLTSFFWMPAVFEKQYTNVESVVRGGSNFSDHFVYPDQLWNSAWGYAGSAPARADGMSFMIGKFHLILTVISLFLYLMFFKRKNNSYGNVFLISAALFILSTFMMLQSSRFIWLLIPFFKYIQFPWRFLNFSLFFLVLSILYLFTFLKENQKKTLSALVIIFSILFYAKFFQPAMYITSTDADYISAANLTGKMSAISDEYLPVKFIKKNGQEIIDSHNALSSINARVDIDRFTYKEIAINSPESGEYISPFTFFPGWEAILDGKKTSVKETFGRISLSVPDGESKLTLKFTDTPVRKIANTISIFGIFLLVYVALFRVKFPL</sequence>
<feature type="transmembrane region" description="Helical" evidence="1">
    <location>
        <begin position="122"/>
        <end position="144"/>
    </location>
</feature>
<evidence type="ECO:0000313" key="3">
    <source>
        <dbReference type="Proteomes" id="UP000177092"/>
    </source>
</evidence>
<feature type="transmembrane region" description="Helical" evidence="1">
    <location>
        <begin position="196"/>
        <end position="218"/>
    </location>
</feature>